<name>A0A6J5P9U5_9CAUD</name>
<accession>A0A6J5P9U5</accession>
<protein>
    <submittedName>
        <fullName evidence="1">Uncharacterized protein</fullName>
    </submittedName>
</protein>
<sequence>MLPELQQYYEDRLSMMTTQAWSQLLEDLLEMRTQYENIRNCDAVTLEFRKGQVDILDYIIGLKDLSQQTYEELQNGEKNI</sequence>
<evidence type="ECO:0000313" key="1">
    <source>
        <dbReference type="EMBL" id="CAB4166726.1"/>
    </source>
</evidence>
<reference evidence="1" key="1">
    <citation type="submission" date="2020-04" db="EMBL/GenBank/DDBJ databases">
        <authorList>
            <person name="Chiriac C."/>
            <person name="Salcher M."/>
            <person name="Ghai R."/>
            <person name="Kavagutti S V."/>
        </authorList>
    </citation>
    <scope>NUCLEOTIDE SEQUENCE</scope>
</reference>
<organism evidence="1">
    <name type="scientific">uncultured Caudovirales phage</name>
    <dbReference type="NCBI Taxonomy" id="2100421"/>
    <lineage>
        <taxon>Viruses</taxon>
        <taxon>Duplodnaviria</taxon>
        <taxon>Heunggongvirae</taxon>
        <taxon>Uroviricota</taxon>
        <taxon>Caudoviricetes</taxon>
        <taxon>Peduoviridae</taxon>
        <taxon>Maltschvirus</taxon>
        <taxon>Maltschvirus maltsch</taxon>
    </lineage>
</organism>
<gene>
    <name evidence="1" type="ORF">UFOVP837_43</name>
</gene>
<dbReference type="EMBL" id="LR796782">
    <property type="protein sequence ID" value="CAB4166726.1"/>
    <property type="molecule type" value="Genomic_DNA"/>
</dbReference>
<proteinExistence type="predicted"/>